<dbReference type="PANTHER" id="PTHR47053:SF1">
    <property type="entry name" value="MUREIN DD-ENDOPEPTIDASE MEPH-RELATED"/>
    <property type="match status" value="1"/>
</dbReference>
<evidence type="ECO:0000256" key="5">
    <source>
        <dbReference type="SAM" id="Phobius"/>
    </source>
</evidence>
<dbReference type="PROSITE" id="PS51935">
    <property type="entry name" value="NLPC_P60"/>
    <property type="match status" value="1"/>
</dbReference>
<organism evidence="7 8">
    <name type="scientific">Limnohabitans lacus</name>
    <dbReference type="NCBI Taxonomy" id="3045173"/>
    <lineage>
        <taxon>Bacteria</taxon>
        <taxon>Pseudomonadati</taxon>
        <taxon>Pseudomonadota</taxon>
        <taxon>Betaproteobacteria</taxon>
        <taxon>Burkholderiales</taxon>
        <taxon>Comamonadaceae</taxon>
        <taxon>Limnohabitans</taxon>
    </lineage>
</organism>
<proteinExistence type="inferred from homology"/>
<dbReference type="InterPro" id="IPR000064">
    <property type="entry name" value="NLP_P60_dom"/>
</dbReference>
<dbReference type="PANTHER" id="PTHR47053">
    <property type="entry name" value="MUREIN DD-ENDOPEPTIDASE MEPH-RELATED"/>
    <property type="match status" value="1"/>
</dbReference>
<protein>
    <submittedName>
        <fullName evidence="7">C40 family peptidase</fullName>
    </submittedName>
</protein>
<keyword evidence="3" id="KW-0378">Hydrolase</keyword>
<sequence length="198" mass="21097">MTVRRLTSWLGRSGAWGVLAIAQRRGAPTQSIGVLGAVLLVLLLGACSTPAPYTARSEKPSTTTANIAASSTMSTRNDVALYAMSLLDTRYAWGGRGPAMGFDCSGLVAHVYKEAAGIPLRGTSADLGKRSRPVDTAQLQPGDLVFFNTLGARHSHVGVYVGGGRFVHASNERTGVRMDHLSNRYYAKRFEGGQTLLE</sequence>
<keyword evidence="2" id="KW-0645">Protease</keyword>
<evidence type="ECO:0000256" key="1">
    <source>
        <dbReference type="ARBA" id="ARBA00007074"/>
    </source>
</evidence>
<dbReference type="Proteomes" id="UP001431902">
    <property type="component" value="Unassembled WGS sequence"/>
</dbReference>
<evidence type="ECO:0000313" key="8">
    <source>
        <dbReference type="Proteomes" id="UP001431902"/>
    </source>
</evidence>
<evidence type="ECO:0000256" key="4">
    <source>
        <dbReference type="ARBA" id="ARBA00022807"/>
    </source>
</evidence>
<dbReference type="InterPro" id="IPR038765">
    <property type="entry name" value="Papain-like_cys_pep_sf"/>
</dbReference>
<keyword evidence="5" id="KW-1133">Transmembrane helix</keyword>
<keyword evidence="4" id="KW-0788">Thiol protease</keyword>
<comment type="similarity">
    <text evidence="1">Belongs to the peptidase C40 family.</text>
</comment>
<dbReference type="SUPFAM" id="SSF54001">
    <property type="entry name" value="Cysteine proteinases"/>
    <property type="match status" value="1"/>
</dbReference>
<dbReference type="Gene3D" id="3.90.1720.10">
    <property type="entry name" value="endopeptidase domain like (from Nostoc punctiforme)"/>
    <property type="match status" value="1"/>
</dbReference>
<evidence type="ECO:0000313" key="7">
    <source>
        <dbReference type="EMBL" id="MDI9233023.1"/>
    </source>
</evidence>
<dbReference type="Pfam" id="PF00877">
    <property type="entry name" value="NLPC_P60"/>
    <property type="match status" value="1"/>
</dbReference>
<keyword evidence="8" id="KW-1185">Reference proteome</keyword>
<feature type="domain" description="NlpC/P60" evidence="6">
    <location>
        <begin position="73"/>
        <end position="197"/>
    </location>
</feature>
<evidence type="ECO:0000259" key="6">
    <source>
        <dbReference type="PROSITE" id="PS51935"/>
    </source>
</evidence>
<comment type="caution">
    <text evidence="7">The sequence shown here is derived from an EMBL/GenBank/DDBJ whole genome shotgun (WGS) entry which is preliminary data.</text>
</comment>
<dbReference type="RefSeq" id="WP_283223418.1">
    <property type="nucleotide sequence ID" value="NZ_JASGBH010000002.1"/>
</dbReference>
<accession>A0ABT6X4I4</accession>
<gene>
    <name evidence="7" type="ORF">QLQ16_04145</name>
</gene>
<keyword evidence="5" id="KW-0472">Membrane</keyword>
<evidence type="ECO:0000256" key="3">
    <source>
        <dbReference type="ARBA" id="ARBA00022801"/>
    </source>
</evidence>
<reference evidence="7" key="1">
    <citation type="submission" date="2023-05" db="EMBL/GenBank/DDBJ databases">
        <title>Limnohabitans sp. strain HM2-2 Genome sequencing and assembly.</title>
        <authorList>
            <person name="Jung Y."/>
        </authorList>
    </citation>
    <scope>NUCLEOTIDE SEQUENCE</scope>
    <source>
        <strain evidence="7">HM2-2</strain>
    </source>
</reference>
<dbReference type="InterPro" id="IPR051202">
    <property type="entry name" value="Peptidase_C40"/>
</dbReference>
<keyword evidence="5" id="KW-0812">Transmembrane</keyword>
<dbReference type="EMBL" id="JASGBH010000002">
    <property type="protein sequence ID" value="MDI9233023.1"/>
    <property type="molecule type" value="Genomic_DNA"/>
</dbReference>
<feature type="transmembrane region" description="Helical" evidence="5">
    <location>
        <begin position="32"/>
        <end position="53"/>
    </location>
</feature>
<name>A0ABT6X4I4_9BURK</name>
<evidence type="ECO:0000256" key="2">
    <source>
        <dbReference type="ARBA" id="ARBA00022670"/>
    </source>
</evidence>